<sequence>MDYEAQLKDWLLSDAMRMSALKLTAQFFAENEVEDWFIAAGFVRNLVWDKLHDAPASKLNDIDVIYWCHEETSIYRDKLIELALTEQINLPWSVKNQARMHKKNNHPAYTSCMNAMSYWPEKQTAIAVKLDEDGELCVESVFGLETVFNLTVNYNPKADESAFMKRVASKPWFNHYPRLSLEL</sequence>
<dbReference type="PANTHER" id="PTHR39166">
    <property type="entry name" value="BLL1166 PROTEIN"/>
    <property type="match status" value="1"/>
</dbReference>
<dbReference type="Proteomes" id="UP001202134">
    <property type="component" value="Unassembled WGS sequence"/>
</dbReference>
<reference evidence="1 2" key="1">
    <citation type="submission" date="2022-01" db="EMBL/GenBank/DDBJ databases">
        <title>Whole genome-based taxonomy of the Shewanellaceae.</title>
        <authorList>
            <person name="Martin-Rodriguez A.J."/>
        </authorList>
    </citation>
    <scope>NUCLEOTIDE SEQUENCE [LARGE SCALE GENOMIC DNA]</scope>
    <source>
        <strain evidence="1 2">DSM 24955</strain>
    </source>
</reference>
<gene>
    <name evidence="1" type="ORF">L2737_02995</name>
</gene>
<comment type="caution">
    <text evidence="1">The sequence shown here is derived from an EMBL/GenBank/DDBJ whole genome shotgun (WGS) entry which is preliminary data.</text>
</comment>
<dbReference type="PANTHER" id="PTHR39166:SF1">
    <property type="entry name" value="BLL1166 PROTEIN"/>
    <property type="match status" value="1"/>
</dbReference>
<dbReference type="InterPro" id="IPR009267">
    <property type="entry name" value="NTP_transf_6"/>
</dbReference>
<keyword evidence="2" id="KW-1185">Reference proteome</keyword>
<dbReference type="RefSeq" id="WP_248954727.1">
    <property type="nucleotide sequence ID" value="NZ_JAKIKU010000001.1"/>
</dbReference>
<dbReference type="EMBL" id="JAKIKU010000001">
    <property type="protein sequence ID" value="MCL1044301.1"/>
    <property type="molecule type" value="Genomic_DNA"/>
</dbReference>
<organism evidence="1 2">
    <name type="scientific">Shewanella electrodiphila</name>
    <dbReference type="NCBI Taxonomy" id="934143"/>
    <lineage>
        <taxon>Bacteria</taxon>
        <taxon>Pseudomonadati</taxon>
        <taxon>Pseudomonadota</taxon>
        <taxon>Gammaproteobacteria</taxon>
        <taxon>Alteromonadales</taxon>
        <taxon>Shewanellaceae</taxon>
        <taxon>Shewanella</taxon>
    </lineage>
</organism>
<evidence type="ECO:0000313" key="2">
    <source>
        <dbReference type="Proteomes" id="UP001202134"/>
    </source>
</evidence>
<dbReference type="Pfam" id="PF06042">
    <property type="entry name" value="NTP_transf_6"/>
    <property type="match status" value="1"/>
</dbReference>
<proteinExistence type="predicted"/>
<accession>A0ABT0KKF2</accession>
<protein>
    <submittedName>
        <fullName evidence="1">Nucleotidyltransferase family protein</fullName>
    </submittedName>
</protein>
<evidence type="ECO:0000313" key="1">
    <source>
        <dbReference type="EMBL" id="MCL1044301.1"/>
    </source>
</evidence>
<name>A0ABT0KKF2_9GAMM</name>